<proteinExistence type="predicted"/>
<reference evidence="1" key="1">
    <citation type="submission" date="2023-10" db="EMBL/GenBank/DDBJ databases">
        <authorList>
            <person name="Rodriguez Cubillos JULIANA M."/>
            <person name="De Vega J."/>
        </authorList>
    </citation>
    <scope>NUCLEOTIDE SEQUENCE</scope>
</reference>
<accession>A0ACB0JS33</accession>
<comment type="caution">
    <text evidence="1">The sequence shown here is derived from an EMBL/GenBank/DDBJ whole genome shotgun (WGS) entry which is preliminary data.</text>
</comment>
<evidence type="ECO:0000313" key="2">
    <source>
        <dbReference type="Proteomes" id="UP001177021"/>
    </source>
</evidence>
<keyword evidence="2" id="KW-1185">Reference proteome</keyword>
<evidence type="ECO:0000313" key="1">
    <source>
        <dbReference type="EMBL" id="CAJ2647127.1"/>
    </source>
</evidence>
<gene>
    <name evidence="1" type="ORF">MILVUS5_LOCUS15709</name>
</gene>
<sequence>MANIAVSGSGIVHEPLTKDNYDNWSCLVRNYLVGRGLWEVVTNSSNSGSDSAREEVEKWRKMNGKALHIIQLACGSENLTHIRDFHTAKEAWNYFHTSYNSKLKVNSDLGQGVWVDDSLLEYKLLHRFIESGEWNEAKAFMNRDETAMFSTSSSGRTILHIAVIVGHEEIVKKLIKEGKDKLLKMRDKRGYTALALVAELTGNINIAKCLVEKKGHEGIRQELLSMKNNDGEIPVLLAAAKGNKEMTEYLYAKTRLEDLADKNSHKTVLLLTRCINAEIFGVALSLLQQFPHLPLAHESESGSELDGVQPLYALARMSSVFPSGSRYGFIHRFIYKILILREVQNLYGITVIERDADLERKQKQASFAGWMWNILHMSRVQLLGQILVYIHSSFQNIVILNLPGIREIYKQKMTHHLVLEILNCLYQRIKIFKESELREASVYDAMLQAAKYGVIEFIDTMRKANPSLLWAIDKNKRGIFSHAILNRRKEVFQLIHDATVIGPKEVVRCSVDTSNNSLLHLAANLGPSSDHRRSGPALQMQGQILWYKEVEAIVHPKCKEAKNTENKKPREIFTESHKELVKEGEKWAKETAGSFTLVATLITTIMFAAAFTVPGGYNDSGVPIFLEDKIFNVFIIADAISLFTSSTAVLLFIGILTARYAENDFLKSLPIKLLFGLIMLFFSVVSMMVAFCAALAMLLKGHQRVAIIAMSFASIPVIVLLPSQLQLFIEIFNSTLLSN</sequence>
<dbReference type="Proteomes" id="UP001177021">
    <property type="component" value="Unassembled WGS sequence"/>
</dbReference>
<dbReference type="EMBL" id="CASHSV030000109">
    <property type="protein sequence ID" value="CAJ2647127.1"/>
    <property type="molecule type" value="Genomic_DNA"/>
</dbReference>
<protein>
    <submittedName>
        <fullName evidence="1">Uncharacterized protein</fullName>
    </submittedName>
</protein>
<organism evidence="1 2">
    <name type="scientific">Trifolium pratense</name>
    <name type="common">Red clover</name>
    <dbReference type="NCBI Taxonomy" id="57577"/>
    <lineage>
        <taxon>Eukaryota</taxon>
        <taxon>Viridiplantae</taxon>
        <taxon>Streptophyta</taxon>
        <taxon>Embryophyta</taxon>
        <taxon>Tracheophyta</taxon>
        <taxon>Spermatophyta</taxon>
        <taxon>Magnoliopsida</taxon>
        <taxon>eudicotyledons</taxon>
        <taxon>Gunneridae</taxon>
        <taxon>Pentapetalae</taxon>
        <taxon>rosids</taxon>
        <taxon>fabids</taxon>
        <taxon>Fabales</taxon>
        <taxon>Fabaceae</taxon>
        <taxon>Papilionoideae</taxon>
        <taxon>50 kb inversion clade</taxon>
        <taxon>NPAAA clade</taxon>
        <taxon>Hologalegina</taxon>
        <taxon>IRL clade</taxon>
        <taxon>Trifolieae</taxon>
        <taxon>Trifolium</taxon>
    </lineage>
</organism>
<name>A0ACB0JS33_TRIPR</name>